<evidence type="ECO:0000256" key="6">
    <source>
        <dbReference type="ARBA" id="ARBA00022989"/>
    </source>
</evidence>
<feature type="non-terminal residue" evidence="9">
    <location>
        <position position="155"/>
    </location>
</feature>
<evidence type="ECO:0000256" key="5">
    <source>
        <dbReference type="ARBA" id="ARBA00022692"/>
    </source>
</evidence>
<dbReference type="Proteomes" id="UP000018853">
    <property type="component" value="Unassembled WGS sequence"/>
</dbReference>
<organism evidence="9 10">
    <name type="scientific">Escherichia coli DORA_A_5_14_21</name>
    <dbReference type="NCBI Taxonomy" id="1403943"/>
    <lineage>
        <taxon>Bacteria</taxon>
        <taxon>Pseudomonadati</taxon>
        <taxon>Pseudomonadota</taxon>
        <taxon>Gammaproteobacteria</taxon>
        <taxon>Enterobacterales</taxon>
        <taxon>Enterobacteriaceae</taxon>
        <taxon>Escherichia</taxon>
    </lineage>
</organism>
<evidence type="ECO:0000313" key="10">
    <source>
        <dbReference type="Proteomes" id="UP000018853"/>
    </source>
</evidence>
<dbReference type="AlphaFoldDB" id="W1X5K2"/>
<dbReference type="EMBL" id="AZLZ01001131">
    <property type="protein sequence ID" value="ETJ25573.1"/>
    <property type="molecule type" value="Genomic_DNA"/>
</dbReference>
<dbReference type="NCBIfam" id="NF037994">
    <property type="entry name" value="DcuC_1"/>
    <property type="match status" value="1"/>
</dbReference>
<comment type="caution">
    <text evidence="9">The sequence shown here is derived from an EMBL/GenBank/DDBJ whole genome shotgun (WGS) entry which is preliminary data.</text>
</comment>
<feature type="transmembrane region" description="Helical" evidence="8">
    <location>
        <begin position="133"/>
        <end position="154"/>
    </location>
</feature>
<evidence type="ECO:0000313" key="9">
    <source>
        <dbReference type="EMBL" id="ETJ25573.1"/>
    </source>
</evidence>
<feature type="transmembrane region" description="Helical" evidence="8">
    <location>
        <begin position="67"/>
        <end position="84"/>
    </location>
</feature>
<keyword evidence="4" id="KW-1003">Cell membrane</keyword>
<keyword evidence="5 8" id="KW-0812">Transmembrane</keyword>
<keyword evidence="6 8" id="KW-1133">Transmembrane helix</keyword>
<keyword evidence="7 8" id="KW-0472">Membrane</keyword>
<dbReference type="InterPro" id="IPR018385">
    <property type="entry name" value="C4_dicarb_anaerob_car-like"/>
</dbReference>
<dbReference type="InterPro" id="IPR004669">
    <property type="entry name" value="C4_dicarb_anaerob_car"/>
</dbReference>
<comment type="similarity">
    <text evidence="2">Belongs to the DcuC/DcuD transporter (TC 2.A.61) family.</text>
</comment>
<comment type="subcellular location">
    <subcellularLocation>
        <location evidence="1">Cell membrane</location>
        <topology evidence="1">Multi-pass membrane protein</topology>
    </subcellularLocation>
</comment>
<gene>
    <name evidence="9" type="ORF">Q609_ECAC01131G0001</name>
</gene>
<dbReference type="GO" id="GO:0005886">
    <property type="term" value="C:plasma membrane"/>
    <property type="evidence" value="ECO:0007669"/>
    <property type="project" value="UniProtKB-SubCell"/>
</dbReference>
<feature type="non-terminal residue" evidence="9">
    <location>
        <position position="1"/>
    </location>
</feature>
<evidence type="ECO:0000256" key="7">
    <source>
        <dbReference type="ARBA" id="ARBA00023136"/>
    </source>
</evidence>
<protein>
    <submittedName>
        <fullName evidence="9">Anaerobic C4-dicarboxylate transporter DcuC</fullName>
    </submittedName>
</protein>
<evidence type="ECO:0000256" key="3">
    <source>
        <dbReference type="ARBA" id="ARBA00022448"/>
    </source>
</evidence>
<evidence type="ECO:0000256" key="1">
    <source>
        <dbReference type="ARBA" id="ARBA00004651"/>
    </source>
</evidence>
<keyword evidence="3" id="KW-0813">Transport</keyword>
<dbReference type="GO" id="GO:0015556">
    <property type="term" value="F:C4-dicarboxylate transmembrane transporter activity"/>
    <property type="evidence" value="ECO:0007669"/>
    <property type="project" value="InterPro"/>
</dbReference>
<dbReference type="PANTHER" id="PTHR42002:SF2">
    <property type="entry name" value="ANAEROBIC C4-DICARBOXYLATE TRANSPORTER DCUC-RELATED"/>
    <property type="match status" value="1"/>
</dbReference>
<evidence type="ECO:0000256" key="8">
    <source>
        <dbReference type="SAM" id="Phobius"/>
    </source>
</evidence>
<evidence type="ECO:0000256" key="4">
    <source>
        <dbReference type="ARBA" id="ARBA00022475"/>
    </source>
</evidence>
<proteinExistence type="inferred from homology"/>
<accession>W1X5K2</accession>
<dbReference type="PANTHER" id="PTHR42002">
    <property type="entry name" value="ANAEROBIC C4-DICARBOXYLATE TRANSPORTER DCUC-RELATED"/>
    <property type="match status" value="1"/>
</dbReference>
<name>W1X5K2_ECOLX</name>
<sequence>VLIVGISHFFWQKHCDRKAGTLPHEIGTTTVIKAGSTPAYYALLPMLPILMAVGSSEIFVTGINLNIITIVLISMAICMLIEWVRKCDLKAVCDGFTHFLKGMGTAFTGVVGLLVAAGVFAHGIKSIGAIDQLILMAEHVGLPPFAMGIVFALVT</sequence>
<feature type="transmembrane region" description="Helical" evidence="8">
    <location>
        <begin position="104"/>
        <end position="121"/>
    </location>
</feature>
<evidence type="ECO:0000256" key="2">
    <source>
        <dbReference type="ARBA" id="ARBA00005275"/>
    </source>
</evidence>
<reference evidence="9 10" key="1">
    <citation type="submission" date="2013-12" db="EMBL/GenBank/DDBJ databases">
        <title>A Varibaculum cambriense genome reconstructed from a premature infant gut community with otherwise low bacterial novelty that shifts toward anaerobic metabolism during the third week of life.</title>
        <authorList>
            <person name="Brown C.T."/>
            <person name="Sharon I."/>
            <person name="Thomas B.C."/>
            <person name="Castelle C.J."/>
            <person name="Morowitz M.J."/>
            <person name="Banfield J.F."/>
        </authorList>
    </citation>
    <scope>NUCLEOTIDE SEQUENCE [LARGE SCALE GENOMIC DNA]</scope>
    <source>
        <strain evidence="10">DORA_A_5_14_21</strain>
    </source>
</reference>
<dbReference type="Pfam" id="PF03606">
    <property type="entry name" value="DcuC"/>
    <property type="match status" value="1"/>
</dbReference>